<evidence type="ECO:0000256" key="17">
    <source>
        <dbReference type="SAM" id="Phobius"/>
    </source>
</evidence>
<feature type="transmembrane region" description="Helical" evidence="17">
    <location>
        <begin position="482"/>
        <end position="501"/>
    </location>
</feature>
<dbReference type="OrthoDB" id="1293114at2759"/>
<dbReference type="PANTHER" id="PTHR32227">
    <property type="entry name" value="GLUCAN ENDO-1,3-BETA-GLUCOSIDASE BG1-RELATED-RELATED"/>
    <property type="match status" value="1"/>
</dbReference>
<evidence type="ECO:0000256" key="12">
    <source>
        <dbReference type="ARBA" id="ARBA00023180"/>
    </source>
</evidence>
<name>A0A0K9NM46_ZOSMR</name>
<evidence type="ECO:0000256" key="13">
    <source>
        <dbReference type="ARBA" id="ARBA00023288"/>
    </source>
</evidence>
<dbReference type="GO" id="GO:0042973">
    <property type="term" value="F:glucan endo-1,3-beta-D-glucosidase activity"/>
    <property type="evidence" value="ECO:0007669"/>
    <property type="project" value="UniProtKB-EC"/>
</dbReference>
<dbReference type="GO" id="GO:0006952">
    <property type="term" value="P:defense response"/>
    <property type="evidence" value="ECO:0007669"/>
    <property type="project" value="UniProtKB-KW"/>
</dbReference>
<dbReference type="STRING" id="29655.A0A0K9NM46"/>
<feature type="signal peptide" evidence="18">
    <location>
        <begin position="1"/>
        <end position="19"/>
    </location>
</feature>
<gene>
    <name evidence="20" type="ORF">ZOSMA_81G00820</name>
</gene>
<dbReference type="InterPro" id="IPR012946">
    <property type="entry name" value="X8"/>
</dbReference>
<dbReference type="AlphaFoldDB" id="A0A0K9NM46"/>
<keyword evidence="12" id="KW-0325">Glycoprotein</keyword>
<keyword evidence="6" id="KW-0336">GPI-anchor</keyword>
<comment type="caution">
    <text evidence="20">The sequence shown here is derived from an EMBL/GenBank/DDBJ whole genome shotgun (WGS) entry which is preliminary data.</text>
</comment>
<organism evidence="20 21">
    <name type="scientific">Zostera marina</name>
    <name type="common">Eelgrass</name>
    <dbReference type="NCBI Taxonomy" id="29655"/>
    <lineage>
        <taxon>Eukaryota</taxon>
        <taxon>Viridiplantae</taxon>
        <taxon>Streptophyta</taxon>
        <taxon>Embryophyta</taxon>
        <taxon>Tracheophyta</taxon>
        <taxon>Spermatophyta</taxon>
        <taxon>Magnoliopsida</taxon>
        <taxon>Liliopsida</taxon>
        <taxon>Zosteraceae</taxon>
        <taxon>Zostera</taxon>
    </lineage>
</organism>
<evidence type="ECO:0000256" key="7">
    <source>
        <dbReference type="ARBA" id="ARBA00022729"/>
    </source>
</evidence>
<keyword evidence="14 16" id="KW-0326">Glycosidase</keyword>
<comment type="catalytic activity">
    <reaction evidence="1">
        <text>Hydrolysis of (1-&gt;3)-beta-D-glucosidic linkages in (1-&gt;3)-beta-D-glucans.</text>
        <dbReference type="EC" id="3.2.1.39"/>
    </reaction>
</comment>
<dbReference type="Pfam" id="PF07983">
    <property type="entry name" value="X8"/>
    <property type="match status" value="1"/>
</dbReference>
<keyword evidence="11" id="KW-1015">Disulfide bond</keyword>
<feature type="chain" id="PRO_5005527213" description="glucan endo-1,3-beta-D-glucosidase" evidence="18">
    <location>
        <begin position="20"/>
        <end position="502"/>
    </location>
</feature>
<evidence type="ECO:0000256" key="18">
    <source>
        <dbReference type="SAM" id="SignalP"/>
    </source>
</evidence>
<sequence>MVMIHVIFLVLFLVQPLIDDRHHVVDALGCNWGRVSTHPLPADIVVRLLKDNGFEKVKLFEADPSALIALGKSGIQVMVGIPNDLLPSLASSVRVAEEWVVQNVSVYLSKYGVDIRYIAIGNEPFLESNRGVFNKVIFPALQNVQAAIIKAGLSRQVKLTVPFNANVYQTENGLPSGGNFRSDVLTVVSSIVAFLHDNGGFLTINIYPFLSLHADPNFPLTYAFFDGGTSAPVVDGSITYTNVFEANYDTFIFALEKNGFPTMSVVVGEIGWPTDGDPNANANYARHFNQGLLDRIIRKSGTPKRPNLPPDIYIFSLIDENAKSIEPGNFERHWGIFNYDGTIKYPLSFYNGRSLVAAKGVKYMEKQWCVLSPTASIADPNVPGSTQYACTYSDCTSLSYGSSCNGLDVRGNISYAFNQFYQTRNQQNGACGFGNLAKLTRTDPSQQTCRFEVMIDVGRRKKLKPSPFNPPSRRSGVGSSSIFSGTTAAVFFATMMVLFYCS</sequence>
<keyword evidence="17" id="KW-1133">Transmembrane helix</keyword>
<comment type="subcellular location">
    <subcellularLocation>
        <location evidence="2">Cell membrane</location>
        <topology evidence="2">Lipid-anchor</topology>
        <topology evidence="2">GPI-anchor</topology>
    </subcellularLocation>
</comment>
<reference evidence="21" key="1">
    <citation type="journal article" date="2016" name="Nature">
        <title>The genome of the seagrass Zostera marina reveals angiosperm adaptation to the sea.</title>
        <authorList>
            <person name="Olsen J.L."/>
            <person name="Rouze P."/>
            <person name="Verhelst B."/>
            <person name="Lin Y.-C."/>
            <person name="Bayer T."/>
            <person name="Collen J."/>
            <person name="Dattolo E."/>
            <person name="De Paoli E."/>
            <person name="Dittami S."/>
            <person name="Maumus F."/>
            <person name="Michel G."/>
            <person name="Kersting A."/>
            <person name="Lauritano C."/>
            <person name="Lohaus R."/>
            <person name="Toepel M."/>
            <person name="Tonon T."/>
            <person name="Vanneste K."/>
            <person name="Amirebrahimi M."/>
            <person name="Brakel J."/>
            <person name="Bostroem C."/>
            <person name="Chovatia M."/>
            <person name="Grimwood J."/>
            <person name="Jenkins J.W."/>
            <person name="Jueterbock A."/>
            <person name="Mraz A."/>
            <person name="Stam W.T."/>
            <person name="Tice H."/>
            <person name="Bornberg-Bauer E."/>
            <person name="Green P.J."/>
            <person name="Pearson G.A."/>
            <person name="Procaccini G."/>
            <person name="Duarte C.M."/>
            <person name="Schmutz J."/>
            <person name="Reusch T.B.H."/>
            <person name="Van de Peer Y."/>
        </authorList>
    </citation>
    <scope>NUCLEOTIDE SEQUENCE [LARGE SCALE GENOMIC DNA]</scope>
    <source>
        <strain evidence="21">cv. Finnish</strain>
    </source>
</reference>
<dbReference type="InterPro" id="IPR000490">
    <property type="entry name" value="Glyco_hydro_17"/>
</dbReference>
<dbReference type="EC" id="3.2.1.39" evidence="4"/>
<accession>A0A0K9NM46</accession>
<keyword evidence="8 16" id="KW-0378">Hydrolase</keyword>
<evidence type="ECO:0000256" key="10">
    <source>
        <dbReference type="ARBA" id="ARBA00023136"/>
    </source>
</evidence>
<dbReference type="PROSITE" id="PS00587">
    <property type="entry name" value="GLYCOSYL_HYDROL_F17"/>
    <property type="match status" value="1"/>
</dbReference>
<keyword evidence="17" id="KW-0812">Transmembrane</keyword>
<evidence type="ECO:0000256" key="3">
    <source>
        <dbReference type="ARBA" id="ARBA00008773"/>
    </source>
</evidence>
<evidence type="ECO:0000256" key="6">
    <source>
        <dbReference type="ARBA" id="ARBA00022622"/>
    </source>
</evidence>
<dbReference type="Pfam" id="PF00332">
    <property type="entry name" value="Glyco_hydro_17"/>
    <property type="match status" value="1"/>
</dbReference>
<evidence type="ECO:0000256" key="8">
    <source>
        <dbReference type="ARBA" id="ARBA00022801"/>
    </source>
</evidence>
<protein>
    <recommendedName>
        <fullName evidence="4">glucan endo-1,3-beta-D-glucosidase</fullName>
        <ecNumber evidence="4">3.2.1.39</ecNumber>
    </recommendedName>
</protein>
<evidence type="ECO:0000313" key="21">
    <source>
        <dbReference type="Proteomes" id="UP000036987"/>
    </source>
</evidence>
<evidence type="ECO:0000256" key="15">
    <source>
        <dbReference type="RuleBase" id="RU004335"/>
    </source>
</evidence>
<evidence type="ECO:0000313" key="20">
    <source>
        <dbReference type="EMBL" id="KMZ57864.1"/>
    </source>
</evidence>
<evidence type="ECO:0000259" key="19">
    <source>
        <dbReference type="SMART" id="SM00768"/>
    </source>
</evidence>
<dbReference type="FunFam" id="1.20.58.1040:FF:000002">
    <property type="entry name" value="Glucan endo-1,3-beta-glucosidase 8"/>
    <property type="match status" value="1"/>
</dbReference>
<evidence type="ECO:0000256" key="14">
    <source>
        <dbReference type="ARBA" id="ARBA00023295"/>
    </source>
</evidence>
<dbReference type="InterPro" id="IPR017853">
    <property type="entry name" value="GH"/>
</dbReference>
<keyword evidence="5" id="KW-1003">Cell membrane</keyword>
<comment type="similarity">
    <text evidence="3 15">Belongs to the glycosyl hydrolase 17 family.</text>
</comment>
<dbReference type="Gene3D" id="3.20.20.80">
    <property type="entry name" value="Glycosidases"/>
    <property type="match status" value="1"/>
</dbReference>
<dbReference type="GO" id="GO:0005886">
    <property type="term" value="C:plasma membrane"/>
    <property type="evidence" value="ECO:0000318"/>
    <property type="project" value="GO_Central"/>
</dbReference>
<dbReference type="SMART" id="SM00768">
    <property type="entry name" value="X8"/>
    <property type="match status" value="1"/>
</dbReference>
<dbReference type="EMBL" id="LFYR01002015">
    <property type="protein sequence ID" value="KMZ57864.1"/>
    <property type="molecule type" value="Genomic_DNA"/>
</dbReference>
<dbReference type="GO" id="GO:0098552">
    <property type="term" value="C:side of membrane"/>
    <property type="evidence" value="ECO:0007669"/>
    <property type="project" value="UniProtKB-KW"/>
</dbReference>
<feature type="domain" description="X8" evidence="19">
    <location>
        <begin position="367"/>
        <end position="451"/>
    </location>
</feature>
<keyword evidence="7 18" id="KW-0732">Signal</keyword>
<keyword evidence="9" id="KW-0611">Plant defense</keyword>
<dbReference type="GO" id="GO:0005975">
    <property type="term" value="P:carbohydrate metabolic process"/>
    <property type="evidence" value="ECO:0007669"/>
    <property type="project" value="InterPro"/>
</dbReference>
<evidence type="ECO:0000256" key="16">
    <source>
        <dbReference type="RuleBase" id="RU004336"/>
    </source>
</evidence>
<dbReference type="InterPro" id="IPR044965">
    <property type="entry name" value="Glyco_hydro_17_plant"/>
</dbReference>
<evidence type="ECO:0000256" key="4">
    <source>
        <dbReference type="ARBA" id="ARBA00012780"/>
    </source>
</evidence>
<dbReference type="SUPFAM" id="SSF51445">
    <property type="entry name" value="(Trans)glycosidases"/>
    <property type="match status" value="1"/>
</dbReference>
<dbReference type="Proteomes" id="UP000036987">
    <property type="component" value="Unassembled WGS sequence"/>
</dbReference>
<keyword evidence="10 17" id="KW-0472">Membrane</keyword>
<dbReference type="FunFam" id="3.20.20.80:FF:000008">
    <property type="entry name" value="Glucan endo-1,3-beta-glucosidase 5"/>
    <property type="match status" value="1"/>
</dbReference>
<evidence type="ECO:0000256" key="1">
    <source>
        <dbReference type="ARBA" id="ARBA00000382"/>
    </source>
</evidence>
<evidence type="ECO:0000256" key="2">
    <source>
        <dbReference type="ARBA" id="ARBA00004609"/>
    </source>
</evidence>
<dbReference type="OMA" id="ANQMKGS"/>
<evidence type="ECO:0000256" key="9">
    <source>
        <dbReference type="ARBA" id="ARBA00022821"/>
    </source>
</evidence>
<dbReference type="Gene3D" id="1.20.58.1040">
    <property type="match status" value="1"/>
</dbReference>
<proteinExistence type="inferred from homology"/>
<evidence type="ECO:0000256" key="5">
    <source>
        <dbReference type="ARBA" id="ARBA00022475"/>
    </source>
</evidence>
<keyword evidence="13" id="KW-0449">Lipoprotein</keyword>
<keyword evidence="21" id="KW-1185">Reference proteome</keyword>
<evidence type="ECO:0000256" key="11">
    <source>
        <dbReference type="ARBA" id="ARBA00023157"/>
    </source>
</evidence>